<organism evidence="1">
    <name type="scientific">marine sediment metagenome</name>
    <dbReference type="NCBI Taxonomy" id="412755"/>
    <lineage>
        <taxon>unclassified sequences</taxon>
        <taxon>metagenomes</taxon>
        <taxon>ecological metagenomes</taxon>
    </lineage>
</organism>
<comment type="caution">
    <text evidence="1">The sequence shown here is derived from an EMBL/GenBank/DDBJ whole genome shotgun (WGS) entry which is preliminary data.</text>
</comment>
<accession>A0A0F9VAB1</accession>
<dbReference type="AlphaFoldDB" id="A0A0F9VAB1"/>
<reference evidence="1" key="1">
    <citation type="journal article" date="2015" name="Nature">
        <title>Complex archaea that bridge the gap between prokaryotes and eukaryotes.</title>
        <authorList>
            <person name="Spang A."/>
            <person name="Saw J.H."/>
            <person name="Jorgensen S.L."/>
            <person name="Zaremba-Niedzwiedzka K."/>
            <person name="Martijn J."/>
            <person name="Lind A.E."/>
            <person name="van Eijk R."/>
            <person name="Schleper C."/>
            <person name="Guy L."/>
            <person name="Ettema T.J."/>
        </authorList>
    </citation>
    <scope>NUCLEOTIDE SEQUENCE</scope>
</reference>
<dbReference type="EMBL" id="LAZR01000062">
    <property type="protein sequence ID" value="KKN96712.1"/>
    <property type="molecule type" value="Genomic_DNA"/>
</dbReference>
<protein>
    <submittedName>
        <fullName evidence="1">Uncharacterized protein</fullName>
    </submittedName>
</protein>
<evidence type="ECO:0000313" key="1">
    <source>
        <dbReference type="EMBL" id="KKN96712.1"/>
    </source>
</evidence>
<proteinExistence type="predicted"/>
<sequence length="148" mass="16678">MSFDSGHPDDTGMDAEVPQIADICTGYEIKQWLTATVEQMTVQHCDAYPSLCDAGAVVRAEKYLDRYWERRHADSGFAYDLTDFLILMDWIADGMSDGITAEGVTDHFDIITSIMALPDELAKLVEVDLMESTYKMLPPHKEKHRAQS</sequence>
<gene>
    <name evidence="1" type="ORF">LCGC14_0163560</name>
</gene>
<name>A0A0F9VAB1_9ZZZZ</name>